<dbReference type="Proteomes" id="UP000028840">
    <property type="component" value="Unassembled WGS sequence"/>
</dbReference>
<proteinExistence type="predicted"/>
<keyword evidence="2" id="KW-0539">Nucleus</keyword>
<reference evidence="5 6" key="2">
    <citation type="journal article" date="2015" name="Eukaryot. Cell">
        <title>Genetic mapping reveals that sinefungin resistance in Toxoplasma gondii is controlled by a putative amino acid transporter locus that can be used as a negative selectable marker.</title>
        <authorList>
            <person name="Behnke M.S."/>
            <person name="Khan A."/>
            <person name="Sibley L.D."/>
        </authorList>
    </citation>
    <scope>NUCLEOTIDE SEQUENCE [LARGE SCALE GENOMIC DNA]</scope>
    <source>
        <strain evidence="5 6">VAND</strain>
    </source>
</reference>
<evidence type="ECO:0000256" key="1">
    <source>
        <dbReference type="ARBA" id="ARBA00023125"/>
    </source>
</evidence>
<dbReference type="GO" id="GO:0003677">
    <property type="term" value="F:DNA binding"/>
    <property type="evidence" value="ECO:0007669"/>
    <property type="project" value="UniProtKB-KW"/>
</dbReference>
<dbReference type="AlphaFoldDB" id="A0A086Q650"/>
<dbReference type="GO" id="GO:0000398">
    <property type="term" value="P:mRNA splicing, via spliceosome"/>
    <property type="evidence" value="ECO:0007669"/>
    <property type="project" value="InterPro"/>
</dbReference>
<dbReference type="PANTHER" id="PTHR45885:SF1">
    <property type="entry name" value="CELL DIVISION CYCLE 5-LIKE PROTEIN"/>
    <property type="match status" value="1"/>
</dbReference>
<keyword evidence="3" id="KW-0175">Coiled coil</keyword>
<comment type="caution">
    <text evidence="5">The sequence shown here is derived from an EMBL/GenBank/DDBJ whole genome shotgun (WGS) entry which is preliminary data.</text>
</comment>
<feature type="non-terminal residue" evidence="5">
    <location>
        <position position="371"/>
    </location>
</feature>
<evidence type="ECO:0000256" key="2">
    <source>
        <dbReference type="ARBA" id="ARBA00023242"/>
    </source>
</evidence>
<evidence type="ECO:0000313" key="5">
    <source>
        <dbReference type="EMBL" id="KFH08082.1"/>
    </source>
</evidence>
<evidence type="ECO:0000313" key="6">
    <source>
        <dbReference type="Proteomes" id="UP000028840"/>
    </source>
</evidence>
<feature type="non-terminal residue" evidence="5">
    <location>
        <position position="1"/>
    </location>
</feature>
<gene>
    <name evidence="5" type="ORF">TGVAND_275480A</name>
</gene>
<protein>
    <submittedName>
        <fullName evidence="5">Myb family DNA-binding domain-containing protein</fullName>
    </submittedName>
</protein>
<dbReference type="EMBL" id="AEYJ02000697">
    <property type="protein sequence ID" value="KFH08082.1"/>
    <property type="molecule type" value="Genomic_DNA"/>
</dbReference>
<feature type="compositionally biased region" description="Basic and acidic residues" evidence="4">
    <location>
        <begin position="18"/>
        <end position="41"/>
    </location>
</feature>
<feature type="compositionally biased region" description="Basic residues" evidence="4">
    <location>
        <begin position="349"/>
        <end position="359"/>
    </location>
</feature>
<dbReference type="InterPro" id="IPR047242">
    <property type="entry name" value="CDC5L/Cef1"/>
</dbReference>
<evidence type="ECO:0000256" key="3">
    <source>
        <dbReference type="SAM" id="Coils"/>
    </source>
</evidence>
<dbReference type="GO" id="GO:0005681">
    <property type="term" value="C:spliceosomal complex"/>
    <property type="evidence" value="ECO:0007669"/>
    <property type="project" value="TreeGrafter"/>
</dbReference>
<evidence type="ECO:0000256" key="4">
    <source>
        <dbReference type="SAM" id="MobiDB-lite"/>
    </source>
</evidence>
<organism evidence="5 6">
    <name type="scientific">Toxoplasma gondii VAND</name>
    <dbReference type="NCBI Taxonomy" id="933077"/>
    <lineage>
        <taxon>Eukaryota</taxon>
        <taxon>Sar</taxon>
        <taxon>Alveolata</taxon>
        <taxon>Apicomplexa</taxon>
        <taxon>Conoidasida</taxon>
        <taxon>Coccidia</taxon>
        <taxon>Eucoccidiorida</taxon>
        <taxon>Eimeriorina</taxon>
        <taxon>Sarcocystidae</taxon>
        <taxon>Toxoplasma</taxon>
    </lineage>
</organism>
<keyword evidence="1 5" id="KW-0238">DNA-binding</keyword>
<sequence length="371" mass="41400">RYTFSIFFFAAQGRGRFDDPRRLRPGEIDPHPETKPSRADAIDMQDDEKEMLQEARARLANTRGKKAKRKAREKQLEEARRLASLQKRREMKAAGLITSLRPHKRRREMDYGVDIPFEEKPPPGFHAVGAEETPEGNLNFANISLQQLEGTMRAQEEMKLRREDARKLKRLQEENLPAYLQQLEEKNKLDMMKKKQKLHLPAPALQAHELEEIVRLGAEASALSGAPGAMPTNRLLASGSVAPGTPMTGATSSAARTPRREDVILMEAANAVMTINQSTPLEGGENLQLHETGLSGKISFSGAPGTASVAGQRTPNLLAEAYKHRRTADAASSMTTPRTLGTTHLPHGWTRKARQRRRTKAEQAQERICVQ</sequence>
<dbReference type="PANTHER" id="PTHR45885">
    <property type="entry name" value="CELL DIVISION CYCLE 5-LIKE PROTEIN"/>
    <property type="match status" value="1"/>
</dbReference>
<dbReference type="VEuPathDB" id="ToxoDB:TGVAND_275480A"/>
<reference evidence="5 6" key="1">
    <citation type="submission" date="2014-08" db="EMBL/GenBank/DDBJ databases">
        <authorList>
            <person name="Sibley D."/>
            <person name="Venepally P."/>
            <person name="Karamycheva S."/>
            <person name="Hadjithomas M."/>
            <person name="Khan A."/>
            <person name="Brunk B."/>
            <person name="Roos D."/>
            <person name="Caler E."/>
            <person name="Lorenzi H."/>
        </authorList>
    </citation>
    <scope>NUCLEOTIDE SEQUENCE [LARGE SCALE GENOMIC DNA]</scope>
    <source>
        <strain evidence="5 6">VAND</strain>
    </source>
</reference>
<accession>A0A086Q650</accession>
<feature type="compositionally biased region" description="Polar residues" evidence="4">
    <location>
        <begin position="330"/>
        <end position="342"/>
    </location>
</feature>
<feature type="region of interest" description="Disordered" evidence="4">
    <location>
        <begin position="327"/>
        <end position="371"/>
    </location>
</feature>
<feature type="coiled-coil region" evidence="3">
    <location>
        <begin position="138"/>
        <end position="174"/>
    </location>
</feature>
<feature type="region of interest" description="Disordered" evidence="4">
    <location>
        <begin position="18"/>
        <end position="43"/>
    </location>
</feature>
<dbReference type="GO" id="GO:0000974">
    <property type="term" value="C:Prp19 complex"/>
    <property type="evidence" value="ECO:0007669"/>
    <property type="project" value="InterPro"/>
</dbReference>
<dbReference type="OrthoDB" id="1410009at2759"/>
<name>A0A086Q650_TOXGO</name>